<reference evidence="2" key="1">
    <citation type="submission" date="2016-11" db="UniProtKB">
        <authorList>
            <consortium name="WormBaseParasite"/>
        </authorList>
    </citation>
    <scope>IDENTIFICATION</scope>
    <source>
        <strain evidence="2">KR3021</strain>
    </source>
</reference>
<name>A0AC35TU78_9BILA</name>
<dbReference type="WBParaSite" id="RSKR_0000389000.1">
    <property type="protein sequence ID" value="RSKR_0000389000.1"/>
    <property type="gene ID" value="RSKR_0000389000"/>
</dbReference>
<proteinExistence type="predicted"/>
<sequence>MADHNTPNNKDGQRDSADNNAENMVDKAVGDDSSKKNKSQGEPIFGTDSKALPISDQDKPSMAQSYSAIPDDNKPTMVQSYSTISKQEKVDDPHVFKMARNGSFVSLGKTDSKSNLNSEYDSAPTPDVITALSIKNNSDYDLHSQGSCKTAISSTPRRPRRAVSVKSSNCGFPPHTNPNRKHQKRLDTPYSFKTSTTPQFDLQACTTPQFDLQTCKTPQYGNSSQPWITPQYKSESSGCTTPRYQSKSPTCTPQNGKRSPACTTPQYGNKSPACTTPQYARQAHSPSVRRGGSLLSSACSTPEYGCNAITNSRCISNSRPTTSNSRNKITSSICTTLNHGNGSRTPRRGKRISSLDKLDLNYTPRTSDCSTASPHISPKVSKQSMQRIEKEIVDNSLPINKTSFLPDITTDEPANADIYLPSGIVINNYEQTTTGKGCFPYPHQIHFNEEKKKFDKSGTTRYPVAQTIESGLEYVQVDETDKSVPPSRIKGCAFVDSQSKFSPLELKAMDNANCAKSFEAERNSWKDIKKKGSNVCTGHLSNRTFSMESLTSPMATTARSISSEKIVPVYLKPSSSNVQKTPPGLNDDSEKQLVLKDSRSAISPNANEDLCITMADRKGNQISISLSILLKSFQGDNGPMMATSITLDGKTIWWGKLEY</sequence>
<evidence type="ECO:0000313" key="2">
    <source>
        <dbReference type="WBParaSite" id="RSKR_0000389000.1"/>
    </source>
</evidence>
<organism evidence="1 2">
    <name type="scientific">Rhabditophanes sp. KR3021</name>
    <dbReference type="NCBI Taxonomy" id="114890"/>
    <lineage>
        <taxon>Eukaryota</taxon>
        <taxon>Metazoa</taxon>
        <taxon>Ecdysozoa</taxon>
        <taxon>Nematoda</taxon>
        <taxon>Chromadorea</taxon>
        <taxon>Rhabditida</taxon>
        <taxon>Tylenchina</taxon>
        <taxon>Panagrolaimomorpha</taxon>
        <taxon>Strongyloidoidea</taxon>
        <taxon>Alloionematidae</taxon>
        <taxon>Rhabditophanes</taxon>
    </lineage>
</organism>
<dbReference type="Proteomes" id="UP000095286">
    <property type="component" value="Unplaced"/>
</dbReference>
<evidence type="ECO:0000313" key="1">
    <source>
        <dbReference type="Proteomes" id="UP000095286"/>
    </source>
</evidence>
<protein>
    <submittedName>
        <fullName evidence="2">ZU5 domain-containing protein</fullName>
    </submittedName>
</protein>
<accession>A0AC35TU78</accession>